<evidence type="ECO:0000313" key="3">
    <source>
        <dbReference type="EMBL" id="MFL9886477.1"/>
    </source>
</evidence>
<dbReference type="SUPFAM" id="SSF54373">
    <property type="entry name" value="FAD-linked reductases, C-terminal domain"/>
    <property type="match status" value="1"/>
</dbReference>
<dbReference type="Pfam" id="PF01266">
    <property type="entry name" value="DAO"/>
    <property type="match status" value="1"/>
</dbReference>
<comment type="caution">
    <text evidence="3">The sequence shown here is derived from an EMBL/GenBank/DDBJ whole genome shotgun (WGS) entry which is preliminary data.</text>
</comment>
<dbReference type="EMBL" id="JAQQFN010000021">
    <property type="protein sequence ID" value="MFL9886477.1"/>
    <property type="molecule type" value="Genomic_DNA"/>
</dbReference>
<keyword evidence="1" id="KW-0560">Oxidoreductase</keyword>
<feature type="domain" description="FAD dependent oxidoreductase" evidence="2">
    <location>
        <begin position="39"/>
        <end position="427"/>
    </location>
</feature>
<dbReference type="PANTHER" id="PTHR13847">
    <property type="entry name" value="SARCOSINE DEHYDROGENASE-RELATED"/>
    <property type="match status" value="1"/>
</dbReference>
<organism evidence="3 4">
    <name type="scientific">Paraburkholderia agricolaris</name>
    <dbReference type="NCBI Taxonomy" id="2152888"/>
    <lineage>
        <taxon>Bacteria</taxon>
        <taxon>Pseudomonadati</taxon>
        <taxon>Pseudomonadota</taxon>
        <taxon>Betaproteobacteria</taxon>
        <taxon>Burkholderiales</taxon>
        <taxon>Burkholderiaceae</taxon>
        <taxon>Paraburkholderia</taxon>
    </lineage>
</organism>
<dbReference type="SUPFAM" id="SSF51905">
    <property type="entry name" value="FAD/NAD(P)-binding domain"/>
    <property type="match status" value="1"/>
</dbReference>
<dbReference type="InterPro" id="IPR006076">
    <property type="entry name" value="FAD-dep_OxRdtase"/>
</dbReference>
<name>A0ABW8ZTC0_9BURK</name>
<reference evidence="3 4" key="1">
    <citation type="journal article" date="2024" name="Chem. Sci.">
        <title>Discovery of megapolipeptins by genome mining of a Burkholderiales bacteria collection.</title>
        <authorList>
            <person name="Paulo B.S."/>
            <person name="Recchia M.J.J."/>
            <person name="Lee S."/>
            <person name="Fergusson C.H."/>
            <person name="Romanowski S.B."/>
            <person name="Hernandez A."/>
            <person name="Krull N."/>
            <person name="Liu D.Y."/>
            <person name="Cavanagh H."/>
            <person name="Bos A."/>
            <person name="Gray C.A."/>
            <person name="Murphy B.T."/>
            <person name="Linington R.G."/>
            <person name="Eustaquio A.S."/>
        </authorList>
    </citation>
    <scope>NUCLEOTIDE SEQUENCE [LARGE SCALE GENOMIC DNA]</scope>
    <source>
        <strain evidence="3 4">RL16-012-BIC-B</strain>
    </source>
</reference>
<proteinExistence type="predicted"/>
<protein>
    <submittedName>
        <fullName evidence="3">FAD-binding oxidoreductase</fullName>
    </submittedName>
</protein>
<evidence type="ECO:0000256" key="1">
    <source>
        <dbReference type="ARBA" id="ARBA00023002"/>
    </source>
</evidence>
<dbReference type="Gene3D" id="3.30.9.10">
    <property type="entry name" value="D-Amino Acid Oxidase, subunit A, domain 2"/>
    <property type="match status" value="1"/>
</dbReference>
<dbReference type="InterPro" id="IPR036188">
    <property type="entry name" value="FAD/NAD-bd_sf"/>
</dbReference>
<gene>
    <name evidence="3" type="ORF">PQR66_25780</name>
</gene>
<dbReference type="Gene3D" id="3.50.50.60">
    <property type="entry name" value="FAD/NAD(P)-binding domain"/>
    <property type="match status" value="2"/>
</dbReference>
<sequence>MSSSKRRRILAPRLFSLTCVRTEMSDLKVADKLSGQRQRVLVVGAGIIGLAVALRLQQDGHGVTLVDRDEPMSGCSAGNAGHLTEANIFPPLSLELLMQLPRLLLMRDGPVVVRPSYALQMAAWVRRALPTLNSDTKEQIVTTLAAMSLAAYEELKLLAQISGAEELLHRDGAIYAFRSLEALDKKAAALAVWQANDVKVDRLDADELAEMEPALCRPLAGGFFFRNSGRCSDPKEFGMRMFRKLANAGVPFHKARVDDVQRTGDGLRLTTSSGDLQADKVVLCAGYGTGELIRRLGGTAPLASERGYHLMLPQPSIALRRPVAFPEHYFIATPMDNGLRLGGTAEFCQPDAPPDYRRAHAMLGLVQQYLPGTSGTDAEPWMGVRPSLPDGLPTIGELTKRPGVLYAFGHGHTGLTLSGITASCVSALLGGSAPGFDFSPLDLKRFE</sequence>
<dbReference type="PANTHER" id="PTHR13847:SF289">
    <property type="entry name" value="GLYCINE OXIDASE"/>
    <property type="match status" value="1"/>
</dbReference>
<dbReference type="RefSeq" id="WP_408331208.1">
    <property type="nucleotide sequence ID" value="NZ_JAQQFH010000019.1"/>
</dbReference>
<keyword evidence="4" id="KW-1185">Reference proteome</keyword>
<dbReference type="Proteomes" id="UP001629249">
    <property type="component" value="Unassembled WGS sequence"/>
</dbReference>
<accession>A0ABW8ZTC0</accession>
<evidence type="ECO:0000259" key="2">
    <source>
        <dbReference type="Pfam" id="PF01266"/>
    </source>
</evidence>
<evidence type="ECO:0000313" key="4">
    <source>
        <dbReference type="Proteomes" id="UP001629249"/>
    </source>
</evidence>